<dbReference type="NCBIfam" id="NF002964">
    <property type="entry name" value="PRK03635.1"/>
    <property type="match status" value="1"/>
</dbReference>
<reference evidence="6 7" key="1">
    <citation type="journal article" date="2005" name="Genome Res.">
        <title>Comparative and functional genomic analyses of the pathogenicity of phytopathogen Xanthomonas campestris pv. campestris.</title>
        <authorList>
            <person name="Qian W."/>
            <person name="Jia Y."/>
            <person name="Ren S.X."/>
            <person name="He Y.Q."/>
            <person name="Feng J.X."/>
            <person name="Lu L.F."/>
            <person name="Sun Q."/>
            <person name="Ying G."/>
            <person name="Tang D.J."/>
            <person name="Tang H."/>
            <person name="Wu W."/>
            <person name="Hao P."/>
            <person name="Wang L."/>
            <person name="Jiang B.L."/>
            <person name="Zeng S."/>
            <person name="Gu W.Y."/>
            <person name="Lu G."/>
            <person name="Rong L."/>
            <person name="Tian Y."/>
            <person name="Yao Z."/>
            <person name="Fu G."/>
            <person name="Chen B."/>
            <person name="Fang R."/>
            <person name="Qiang B."/>
            <person name="Chen Z."/>
            <person name="Zhao G.P."/>
            <person name="Tang J.L."/>
            <person name="He C."/>
        </authorList>
    </citation>
    <scope>NUCLEOTIDE SEQUENCE [LARGE SCALE GENOMIC DNA]</scope>
    <source>
        <strain evidence="6 7">8004</strain>
    </source>
</reference>
<dbReference type="EMBL" id="CP000050">
    <property type="protein sequence ID" value="AAY48223.1"/>
    <property type="molecule type" value="Genomic_DNA"/>
</dbReference>
<evidence type="ECO:0000256" key="3">
    <source>
        <dbReference type="ARBA" id="ARBA00023125"/>
    </source>
</evidence>
<dbReference type="PANTHER" id="PTHR30579:SF2">
    <property type="entry name" value="HTH-TYPE TRANSCRIPTIONAL REGULATOR ARGP"/>
    <property type="match status" value="1"/>
</dbReference>
<evidence type="ECO:0000256" key="2">
    <source>
        <dbReference type="ARBA" id="ARBA00023015"/>
    </source>
</evidence>
<comment type="similarity">
    <text evidence="1">Belongs to the LysR transcriptional regulatory family.</text>
</comment>
<dbReference type="InterPro" id="IPR017685">
    <property type="entry name" value="ArgP"/>
</dbReference>
<evidence type="ECO:0000259" key="5">
    <source>
        <dbReference type="PROSITE" id="PS50931"/>
    </source>
</evidence>
<feature type="domain" description="HTH lysR-type" evidence="5">
    <location>
        <begin position="1"/>
        <end position="59"/>
    </location>
</feature>
<dbReference type="NCBIfam" id="NF009888">
    <property type="entry name" value="PRK13348.1"/>
    <property type="match status" value="1"/>
</dbReference>
<dbReference type="NCBIfam" id="TIGR03298">
    <property type="entry name" value="argP"/>
    <property type="match status" value="1"/>
</dbReference>
<dbReference type="Gene3D" id="3.40.190.290">
    <property type="match status" value="1"/>
</dbReference>
<dbReference type="SUPFAM" id="SSF53850">
    <property type="entry name" value="Periplasmic binding protein-like II"/>
    <property type="match status" value="1"/>
</dbReference>
<protein>
    <submittedName>
        <fullName evidence="6">Transcriptional regulator lysR family</fullName>
    </submittedName>
</protein>
<dbReference type="InterPro" id="IPR000847">
    <property type="entry name" value="LysR_HTH_N"/>
</dbReference>
<gene>
    <name evidence="6" type="ordered locus">XC_1153</name>
</gene>
<accession>A0A0H2X5E5</accession>
<dbReference type="SUPFAM" id="SSF46785">
    <property type="entry name" value="Winged helix' DNA-binding domain"/>
    <property type="match status" value="1"/>
</dbReference>
<dbReference type="InterPro" id="IPR050176">
    <property type="entry name" value="LTTR"/>
</dbReference>
<evidence type="ECO:0000256" key="1">
    <source>
        <dbReference type="ARBA" id="ARBA00009437"/>
    </source>
</evidence>
<dbReference type="RefSeq" id="WP_011269571.1">
    <property type="nucleotide sequence ID" value="NC_007086.1"/>
</dbReference>
<dbReference type="Proteomes" id="UP000000420">
    <property type="component" value="Chromosome"/>
</dbReference>
<dbReference type="InterPro" id="IPR036388">
    <property type="entry name" value="WH-like_DNA-bd_sf"/>
</dbReference>
<evidence type="ECO:0000313" key="6">
    <source>
        <dbReference type="EMBL" id="AAY48223.1"/>
    </source>
</evidence>
<dbReference type="Pfam" id="PF03466">
    <property type="entry name" value="LysR_substrate"/>
    <property type="match status" value="1"/>
</dbReference>
<dbReference type="KEGG" id="xcb:XC_1153"/>
<dbReference type="AlphaFoldDB" id="A0A0H2X5E5"/>
<dbReference type="GO" id="GO:0003677">
    <property type="term" value="F:DNA binding"/>
    <property type="evidence" value="ECO:0007669"/>
    <property type="project" value="UniProtKB-KW"/>
</dbReference>
<dbReference type="InterPro" id="IPR005119">
    <property type="entry name" value="LysR_subst-bd"/>
</dbReference>
<organism evidence="6 7">
    <name type="scientific">Xanthomonas campestris pv. campestris (strain 8004)</name>
    <dbReference type="NCBI Taxonomy" id="314565"/>
    <lineage>
        <taxon>Bacteria</taxon>
        <taxon>Pseudomonadati</taxon>
        <taxon>Pseudomonadota</taxon>
        <taxon>Gammaproteobacteria</taxon>
        <taxon>Lysobacterales</taxon>
        <taxon>Lysobacteraceae</taxon>
        <taxon>Xanthomonas</taxon>
    </lineage>
</organism>
<proteinExistence type="inferred from homology"/>
<dbReference type="Pfam" id="PF00126">
    <property type="entry name" value="HTH_1"/>
    <property type="match status" value="1"/>
</dbReference>
<name>A0A0H2X5E5_XANC8</name>
<evidence type="ECO:0000313" key="7">
    <source>
        <dbReference type="Proteomes" id="UP000000420"/>
    </source>
</evidence>
<dbReference type="Gene3D" id="1.10.10.10">
    <property type="entry name" value="Winged helix-like DNA-binding domain superfamily/Winged helix DNA-binding domain"/>
    <property type="match status" value="1"/>
</dbReference>
<sequence>MELLHPQLAAFAAVLDEGSFELAARRLSVTSSAISQRIKALEDRLGQVLVLRTAPCRATPAGQRLLRRLRPMQVLQAEAMADFLPDAGVGGTPRTLSIAVNDDSLQTWVLSALAELHQAHGLLFDVHVDDQDHTLELLRAGTVLGAVTAERRPLQGCNVQPLGTMRYHAIASPDVVARYFSSGLDAAGLSRAPMMVFNRKDALQARFARRITRMQLSPPIHYLPTSTGFVDAAARGLGWCLAPEAMVLPAVERKTLLIIDPTRWLDVPLYWQHAAVRSTTLQRLGDSLRTAAAASLRVGKQGPAH</sequence>
<dbReference type="InterPro" id="IPR036390">
    <property type="entry name" value="WH_DNA-bd_sf"/>
</dbReference>
<dbReference type="PROSITE" id="PS50931">
    <property type="entry name" value="HTH_LYSR"/>
    <property type="match status" value="1"/>
</dbReference>
<dbReference type="PANTHER" id="PTHR30579">
    <property type="entry name" value="TRANSCRIPTIONAL REGULATOR"/>
    <property type="match status" value="1"/>
</dbReference>
<keyword evidence="4" id="KW-0804">Transcription</keyword>
<dbReference type="HOGENOM" id="CLU_063829_0_1_6"/>
<keyword evidence="2" id="KW-0805">Transcription regulation</keyword>
<dbReference type="GO" id="GO:0003700">
    <property type="term" value="F:DNA-binding transcription factor activity"/>
    <property type="evidence" value="ECO:0007669"/>
    <property type="project" value="InterPro"/>
</dbReference>
<keyword evidence="3" id="KW-0238">DNA-binding</keyword>
<evidence type="ECO:0000256" key="4">
    <source>
        <dbReference type="ARBA" id="ARBA00023163"/>
    </source>
</evidence>